<reference evidence="2 3" key="1">
    <citation type="submission" date="2019-06" db="EMBL/GenBank/DDBJ databases">
        <title>Gramella sabulilitoris sp. nov., isolated from a marine sand.</title>
        <authorList>
            <person name="Yoon J.-H."/>
        </authorList>
    </citation>
    <scope>NUCLEOTIDE SEQUENCE [LARGE SCALE GENOMIC DNA]</scope>
    <source>
        <strain evidence="2 3">HSMS-1</strain>
    </source>
</reference>
<evidence type="ECO:0000313" key="2">
    <source>
        <dbReference type="EMBL" id="TRO67276.1"/>
    </source>
</evidence>
<evidence type="ECO:0000313" key="3">
    <source>
        <dbReference type="Proteomes" id="UP000315131"/>
    </source>
</evidence>
<proteinExistence type="predicted"/>
<organism evidence="2 3">
    <name type="scientific">Christiangramia sabulilitoris</name>
    <dbReference type="NCBI Taxonomy" id="2583991"/>
    <lineage>
        <taxon>Bacteria</taxon>
        <taxon>Pseudomonadati</taxon>
        <taxon>Bacteroidota</taxon>
        <taxon>Flavobacteriia</taxon>
        <taxon>Flavobacteriales</taxon>
        <taxon>Flavobacteriaceae</taxon>
        <taxon>Christiangramia</taxon>
    </lineage>
</organism>
<keyword evidence="3" id="KW-1185">Reference proteome</keyword>
<dbReference type="Proteomes" id="UP000315131">
    <property type="component" value="Unassembled WGS sequence"/>
</dbReference>
<evidence type="ECO:0000256" key="1">
    <source>
        <dbReference type="SAM" id="SignalP"/>
    </source>
</evidence>
<dbReference type="EMBL" id="VHSF01000001">
    <property type="protein sequence ID" value="TRO67276.1"/>
    <property type="molecule type" value="Genomic_DNA"/>
</dbReference>
<comment type="caution">
    <text evidence="2">The sequence shown here is derived from an EMBL/GenBank/DDBJ whole genome shotgun (WGS) entry which is preliminary data.</text>
</comment>
<sequence>MIYTRAFIFILLALSLCPGRTQAQLNISHELGVITGPAGFFTDYGERWNVRNNLENEGFGIGLVHYMNFAFKPECSCRPTALFFTKHFRIRSEIDYMRSKLDHFGPVASKNTEGGAQLRAMHGNTELYQGGLTLEYHFFGIKEARDFGVLFAPFIGLGVNFVHFRPGAYSDLGPLDNPKVLFNTFEDGLFLEPGNTFAIQGMGGVRYRLGRFNDLQLEARAIYYDSDKIEGLDVQRPQNKFNDFVLWFNIGYIYYLNF</sequence>
<feature type="chain" id="PRO_5022235581" evidence="1">
    <location>
        <begin position="24"/>
        <end position="258"/>
    </location>
</feature>
<gene>
    <name evidence="2" type="ORF">FGM01_05175</name>
</gene>
<dbReference type="RefSeq" id="WP_143410054.1">
    <property type="nucleotide sequence ID" value="NZ_VHSF01000001.1"/>
</dbReference>
<dbReference type="AlphaFoldDB" id="A0A550I8K1"/>
<accession>A0A550I8K1</accession>
<protein>
    <submittedName>
        <fullName evidence="2">Glutamate dehydrogenase</fullName>
    </submittedName>
</protein>
<dbReference type="OrthoDB" id="1142271at2"/>
<dbReference type="InterPro" id="IPR011250">
    <property type="entry name" value="OMP/PagP_B-barrel"/>
</dbReference>
<keyword evidence="1" id="KW-0732">Signal</keyword>
<dbReference type="SUPFAM" id="SSF56925">
    <property type="entry name" value="OMPA-like"/>
    <property type="match status" value="1"/>
</dbReference>
<dbReference type="NCBIfam" id="NF047659">
    <property type="entry name" value="THC0290_0291_fam"/>
    <property type="match status" value="1"/>
</dbReference>
<name>A0A550I8K1_9FLAO</name>
<dbReference type="Gene3D" id="2.40.160.20">
    <property type="match status" value="1"/>
</dbReference>
<feature type="signal peptide" evidence="1">
    <location>
        <begin position="1"/>
        <end position="23"/>
    </location>
</feature>